<keyword evidence="3" id="KW-1185">Reference proteome</keyword>
<dbReference type="STRING" id="1479485.DA73_0235825"/>
<dbReference type="AlphaFoldDB" id="A0A0C1R322"/>
<dbReference type="Proteomes" id="UP000029738">
    <property type="component" value="Unassembled WGS sequence"/>
</dbReference>
<reference evidence="1" key="2">
    <citation type="submission" date="2019-11" db="EMBL/GenBank/DDBJ databases">
        <title>Improved Assembly of Tolypothrix boutellei genome.</title>
        <authorList>
            <person name="Sarangi A.N."/>
            <person name="Mukherjee M."/>
            <person name="Ghosh S."/>
            <person name="Singh D."/>
            <person name="Das A."/>
            <person name="Kant S."/>
            <person name="Prusty A."/>
            <person name="Tripathy S."/>
        </authorList>
    </citation>
    <scope>NUCLEOTIDE SEQUENCE</scope>
    <source>
        <strain evidence="1">VB521301</strain>
    </source>
</reference>
<protein>
    <submittedName>
        <fullName evidence="2">Uncharacterized protein</fullName>
    </submittedName>
</protein>
<organism evidence="2">
    <name type="scientific">Tolypothrix bouteillei VB521301</name>
    <dbReference type="NCBI Taxonomy" id="1479485"/>
    <lineage>
        <taxon>Bacteria</taxon>
        <taxon>Bacillati</taxon>
        <taxon>Cyanobacteriota</taxon>
        <taxon>Cyanophyceae</taxon>
        <taxon>Nostocales</taxon>
        <taxon>Tolypothrichaceae</taxon>
        <taxon>Tolypothrix</taxon>
    </lineage>
</organism>
<proteinExistence type="predicted"/>
<accession>A0A0C1R322</accession>
<evidence type="ECO:0000313" key="3">
    <source>
        <dbReference type="Proteomes" id="UP000029738"/>
    </source>
</evidence>
<comment type="caution">
    <text evidence="2">The sequence shown here is derived from an EMBL/GenBank/DDBJ whole genome shotgun (WGS) entry which is preliminary data.</text>
</comment>
<dbReference type="EMBL" id="JHEG02000059">
    <property type="protein sequence ID" value="KIE06685.1"/>
    <property type="molecule type" value="Genomic_DNA"/>
</dbReference>
<gene>
    <name evidence="2" type="ORF">DA73_0235825</name>
    <name evidence="1" type="ORF">DA73_0400034305</name>
</gene>
<dbReference type="RefSeq" id="WP_038086841.1">
    <property type="nucleotide sequence ID" value="NZ_JHEG04000001.1"/>
</dbReference>
<dbReference type="EMBL" id="JHEG04000001">
    <property type="protein sequence ID" value="KAF3889973.1"/>
    <property type="molecule type" value="Genomic_DNA"/>
</dbReference>
<sequence length="63" mass="7019">MSVQPEAVTLNQFNDTNKAEDFRRSSGSLADIAAVYTKVKGLVNIEHFPTALLYERSPFELST</sequence>
<evidence type="ECO:0000313" key="1">
    <source>
        <dbReference type="EMBL" id="KAF3889973.1"/>
    </source>
</evidence>
<name>A0A0C1R322_9CYAN</name>
<evidence type="ECO:0000313" key="2">
    <source>
        <dbReference type="EMBL" id="KIE06685.1"/>
    </source>
</evidence>
<reference evidence="2" key="1">
    <citation type="journal article" date="2015" name="Genome Announc.">
        <title>Draft Genome Sequence of Tolypothrix boutellei Strain VB521301.</title>
        <authorList>
            <person name="Chandrababunaidu M.M."/>
            <person name="Singh D."/>
            <person name="Sen D."/>
            <person name="Bhan S."/>
            <person name="Das S."/>
            <person name="Gupta A."/>
            <person name="Adhikary S.P."/>
            <person name="Tripathy S."/>
        </authorList>
    </citation>
    <scope>NUCLEOTIDE SEQUENCE</scope>
    <source>
        <strain evidence="2">VB521301</strain>
    </source>
</reference>